<accession>A0A834IL36</accession>
<protein>
    <submittedName>
        <fullName evidence="2">Uncharacterized protein</fullName>
    </submittedName>
</protein>
<dbReference type="EMBL" id="JAACXV010000326">
    <property type="protein sequence ID" value="KAF7280013.1"/>
    <property type="molecule type" value="Genomic_DNA"/>
</dbReference>
<evidence type="ECO:0000313" key="2">
    <source>
        <dbReference type="EMBL" id="KAF7280013.1"/>
    </source>
</evidence>
<dbReference type="AlphaFoldDB" id="A0A834IL36"/>
<gene>
    <name evidence="2" type="ORF">GWI33_006486</name>
</gene>
<name>A0A834IL36_RHYFE</name>
<proteinExistence type="predicted"/>
<organism evidence="2 3">
    <name type="scientific">Rhynchophorus ferrugineus</name>
    <name type="common">Red palm weevil</name>
    <name type="synonym">Curculio ferrugineus</name>
    <dbReference type="NCBI Taxonomy" id="354439"/>
    <lineage>
        <taxon>Eukaryota</taxon>
        <taxon>Metazoa</taxon>
        <taxon>Ecdysozoa</taxon>
        <taxon>Arthropoda</taxon>
        <taxon>Hexapoda</taxon>
        <taxon>Insecta</taxon>
        <taxon>Pterygota</taxon>
        <taxon>Neoptera</taxon>
        <taxon>Endopterygota</taxon>
        <taxon>Coleoptera</taxon>
        <taxon>Polyphaga</taxon>
        <taxon>Cucujiformia</taxon>
        <taxon>Curculionidae</taxon>
        <taxon>Dryophthorinae</taxon>
        <taxon>Rhynchophorus</taxon>
    </lineage>
</organism>
<comment type="caution">
    <text evidence="2">The sequence shown here is derived from an EMBL/GenBank/DDBJ whole genome shotgun (WGS) entry which is preliminary data.</text>
</comment>
<keyword evidence="1" id="KW-0812">Transmembrane</keyword>
<evidence type="ECO:0000256" key="1">
    <source>
        <dbReference type="SAM" id="Phobius"/>
    </source>
</evidence>
<keyword evidence="1" id="KW-0472">Membrane</keyword>
<feature type="transmembrane region" description="Helical" evidence="1">
    <location>
        <begin position="12"/>
        <end position="33"/>
    </location>
</feature>
<sequence>MRVRILYSRLIRTYIYISASAHIITSFALSISLSNQRCRYGQHNCRVTGNLLVISPVSVLYSFQLRDIAVLRTPPVTLEAQLCRRSCGPGGTATPP</sequence>
<reference evidence="2" key="1">
    <citation type="submission" date="2020-08" db="EMBL/GenBank/DDBJ databases">
        <title>Genome sequencing and assembly of the red palm weevil Rhynchophorus ferrugineus.</title>
        <authorList>
            <person name="Dias G.B."/>
            <person name="Bergman C.M."/>
            <person name="Manee M."/>
        </authorList>
    </citation>
    <scope>NUCLEOTIDE SEQUENCE</scope>
    <source>
        <strain evidence="2">AA-2017</strain>
        <tissue evidence="2">Whole larva</tissue>
    </source>
</reference>
<evidence type="ECO:0000313" key="3">
    <source>
        <dbReference type="Proteomes" id="UP000625711"/>
    </source>
</evidence>
<keyword evidence="1" id="KW-1133">Transmembrane helix</keyword>
<keyword evidence="3" id="KW-1185">Reference proteome</keyword>
<dbReference type="Proteomes" id="UP000625711">
    <property type="component" value="Unassembled WGS sequence"/>
</dbReference>